<dbReference type="NCBIfam" id="TIGR04076">
    <property type="entry name" value="TIGR04076 family protein"/>
    <property type="match status" value="1"/>
</dbReference>
<evidence type="ECO:0000313" key="2">
    <source>
        <dbReference type="Proteomes" id="UP000012063"/>
    </source>
</evidence>
<reference evidence="2" key="1">
    <citation type="journal article" date="2013" name="Genome Announc.">
        <title>Genome Sequence of Halanaerobium saccharolyticum subsp. saccharolyticum Strain DSM 6643T, a Halophilic Hydrogen-Producing Bacterium.</title>
        <authorList>
            <person name="Kivisto A."/>
            <person name="Larjo A."/>
            <person name="Ciranna A."/>
            <person name="Santala V."/>
            <person name="Roos C."/>
            <person name="Karp M."/>
        </authorList>
    </citation>
    <scope>NUCLEOTIDE SEQUENCE [LARGE SCALE GENOMIC DNA]</scope>
    <source>
        <strain evidence="2">DSM 6643</strain>
    </source>
</reference>
<accession>M5E3Q7</accession>
<organism evidence="1 2">
    <name type="scientific">Halanaerobium saccharolyticum subsp. saccharolyticum DSM 6643</name>
    <dbReference type="NCBI Taxonomy" id="1293054"/>
    <lineage>
        <taxon>Bacteria</taxon>
        <taxon>Bacillati</taxon>
        <taxon>Bacillota</taxon>
        <taxon>Clostridia</taxon>
        <taxon>Halanaerobiales</taxon>
        <taxon>Halanaerobiaceae</taxon>
        <taxon>Halanaerobium</taxon>
    </lineage>
</organism>
<evidence type="ECO:0000313" key="1">
    <source>
        <dbReference type="EMBL" id="CCU80932.1"/>
    </source>
</evidence>
<keyword evidence="2" id="KW-1185">Reference proteome</keyword>
<dbReference type="Proteomes" id="UP000012063">
    <property type="component" value="Unassembled WGS sequence"/>
</dbReference>
<sequence>MAADLVVEIVEVKGHCPVYKKGDSFEIKEGYKLDSEKEICMHSLASILPYYNALSRGVSPEELGLTKDNEEVAYLQCLDPCDYTGGGTVTMEIRK</sequence>
<dbReference type="EMBL" id="CAUI01000023">
    <property type="protein sequence ID" value="CCU80932.1"/>
    <property type="molecule type" value="Genomic_DNA"/>
</dbReference>
<dbReference type="RefSeq" id="WP_005490241.1">
    <property type="nucleotide sequence ID" value="NZ_CAUI01000023.1"/>
</dbReference>
<name>M5E3Q7_9FIRM</name>
<dbReference type="STRING" id="1293054.HSACCH_02434"/>
<dbReference type="InParanoid" id="M5E3Q7"/>
<protein>
    <submittedName>
        <fullName evidence="1">Uncharacterized protein</fullName>
    </submittedName>
</protein>
<dbReference type="InterPro" id="IPR023811">
    <property type="entry name" value="CHP04076"/>
</dbReference>
<comment type="caution">
    <text evidence="1">The sequence shown here is derived from an EMBL/GenBank/DDBJ whole genome shotgun (WGS) entry which is preliminary data.</text>
</comment>
<proteinExistence type="predicted"/>
<dbReference type="OrthoDB" id="2050466at2"/>
<gene>
    <name evidence="1" type="ORF">HSACCH_02434</name>
</gene>
<dbReference type="AlphaFoldDB" id="M5E3Q7"/>